<protein>
    <submittedName>
        <fullName evidence="2">Uncharacterized protein</fullName>
    </submittedName>
</protein>
<dbReference type="Proteomes" id="UP000192726">
    <property type="component" value="Chromosome"/>
</dbReference>
<gene>
    <name evidence="2" type="ORF">B1H19_05510</name>
</gene>
<evidence type="ECO:0000256" key="1">
    <source>
        <dbReference type="SAM" id="MobiDB-lite"/>
    </source>
</evidence>
<dbReference type="KEGG" id="sgv:B1H19_05510"/>
<proteinExistence type="predicted"/>
<evidence type="ECO:0000313" key="2">
    <source>
        <dbReference type="EMBL" id="ARF53706.1"/>
    </source>
</evidence>
<organism evidence="2 3">
    <name type="scientific">Streptomyces gilvosporeus</name>
    <dbReference type="NCBI Taxonomy" id="553510"/>
    <lineage>
        <taxon>Bacteria</taxon>
        <taxon>Bacillati</taxon>
        <taxon>Actinomycetota</taxon>
        <taxon>Actinomycetes</taxon>
        <taxon>Kitasatosporales</taxon>
        <taxon>Streptomycetaceae</taxon>
        <taxon>Streptomyces</taxon>
    </lineage>
</organism>
<sequence length="189" mass="20614">MGAGMELTPEMIYRETIDGPWGPTTGSPLGARLCWQVNTARLIGDRIDATLVTPGMDWIRIGADGTRRQDLRVTLADEDGEVIMLSYDNALIRESPAFLAALGEGRETRFGDQYMRMVAQFDTGAARYRRLTQSLFIGEGRLAGPRTIEYRIHPSTGSTAWIEPPGSGGACTPTPAPDIGRNFPLSRIG</sequence>
<dbReference type="AlphaFoldDB" id="A0A1V0TL88"/>
<dbReference type="STRING" id="553510.B1H19_05510"/>
<dbReference type="Gene3D" id="2.40.160.20">
    <property type="match status" value="1"/>
</dbReference>
<evidence type="ECO:0000313" key="3">
    <source>
        <dbReference type="Proteomes" id="UP000192726"/>
    </source>
</evidence>
<dbReference type="Pfam" id="PF11578">
    <property type="entry name" value="DUF3237"/>
    <property type="match status" value="1"/>
</dbReference>
<keyword evidence="3" id="KW-1185">Reference proteome</keyword>
<feature type="region of interest" description="Disordered" evidence="1">
    <location>
        <begin position="159"/>
        <end position="181"/>
    </location>
</feature>
<accession>A0A1V0TL88</accession>
<name>A0A1V0TL88_9ACTN</name>
<dbReference type="EMBL" id="CP020569">
    <property type="protein sequence ID" value="ARF53706.1"/>
    <property type="molecule type" value="Genomic_DNA"/>
</dbReference>
<reference evidence="2 3" key="1">
    <citation type="submission" date="2017-04" db="EMBL/GenBank/DDBJ databases">
        <title>Complete Genome Sequence of Streptomyces gilvosporeus F607, a Capable Producer of Natamycin.</title>
        <authorList>
            <person name="Zong G."/>
            <person name="Zhong C."/>
            <person name="Fu J."/>
            <person name="Qin R."/>
            <person name="Cao G."/>
        </authorList>
    </citation>
    <scope>NUCLEOTIDE SEQUENCE [LARGE SCALE GENOMIC DNA]</scope>
    <source>
        <strain evidence="2 3">F607</strain>
    </source>
</reference>